<dbReference type="InterPro" id="IPR041679">
    <property type="entry name" value="DNA2/NAM7-like_C"/>
</dbReference>
<reference evidence="6 7" key="1">
    <citation type="submission" date="2017-04" db="EMBL/GenBank/DDBJ databases">
        <authorList>
            <person name="Afonso C.L."/>
            <person name="Miller P.J."/>
            <person name="Scott M.A."/>
            <person name="Spackman E."/>
            <person name="Goraichik I."/>
            <person name="Dimitrov K.M."/>
            <person name="Suarez D.L."/>
            <person name="Swayne D.E."/>
        </authorList>
    </citation>
    <scope>NUCLEOTIDE SEQUENCE [LARGE SCALE GENOMIC DNA]</scope>
    <source>
        <strain evidence="6 7">DSM 12816</strain>
    </source>
</reference>
<evidence type="ECO:0000313" key="6">
    <source>
        <dbReference type="EMBL" id="SMC40910.1"/>
    </source>
</evidence>
<dbReference type="InterPro" id="IPR000719">
    <property type="entry name" value="Prot_kinase_dom"/>
</dbReference>
<dbReference type="AlphaFoldDB" id="A0A1W1YXJ3"/>
<dbReference type="Proteomes" id="UP000192790">
    <property type="component" value="Unassembled WGS sequence"/>
</dbReference>
<proteinExistence type="predicted"/>
<dbReference type="Gene3D" id="1.10.510.10">
    <property type="entry name" value="Transferase(Phosphotransferase) domain 1"/>
    <property type="match status" value="1"/>
</dbReference>
<dbReference type="InterPro" id="IPR047187">
    <property type="entry name" value="SF1_C_Upf1"/>
</dbReference>
<keyword evidence="6" id="KW-0808">Transferase</keyword>
<dbReference type="EMBL" id="FWXW01000001">
    <property type="protein sequence ID" value="SMC40910.1"/>
    <property type="molecule type" value="Genomic_DNA"/>
</dbReference>
<evidence type="ECO:0000256" key="1">
    <source>
        <dbReference type="ARBA" id="ARBA00022741"/>
    </source>
</evidence>
<gene>
    <name evidence="6" type="ORF">SAMN02745168_0756</name>
</gene>
<dbReference type="InterPro" id="IPR045055">
    <property type="entry name" value="DNA2/NAM7-like"/>
</dbReference>
<keyword evidence="4" id="KW-0067">ATP-binding</keyword>
<feature type="domain" description="Protein kinase" evidence="5">
    <location>
        <begin position="1"/>
        <end position="268"/>
    </location>
</feature>
<dbReference type="FunFam" id="3.40.50.300:FF:000326">
    <property type="entry name" value="P-loop containing nucleoside triphosphate hydrolase"/>
    <property type="match status" value="1"/>
</dbReference>
<dbReference type="Pfam" id="PF13086">
    <property type="entry name" value="AAA_11"/>
    <property type="match status" value="1"/>
</dbReference>
<dbReference type="Gene3D" id="3.40.50.300">
    <property type="entry name" value="P-loop containing nucleotide triphosphate hydrolases"/>
    <property type="match status" value="2"/>
</dbReference>
<dbReference type="Pfam" id="PF13087">
    <property type="entry name" value="AAA_12"/>
    <property type="match status" value="1"/>
</dbReference>
<sequence>MLMSRKIVKTLSKPSQFDTMVQLVVTSSGQQYVIKRIKHLETPIYQTIFQKETQALLRLKACKNIVRIYNSEIREYDAGHIEGIISMEYIPGKPLSHIIESIPNISIRYQLVRQLTNAIRYAHFNSVIHRDINPSNILVTDDYELKLIDFGIAKIRGMLQVGTTYQFATQNYSAPEVTIHSENASERSDIYSLGAVIYNLFTGNAPPSANEIIGVIGGAGGIDVTLKDILCKMCAPEPANRYENIDDCDIALTELYQRYCGCNEHYYFAVPTERLEQLKAQNLVSRNITYASILNNFLPSQFMGGFVNTPSIEAPVYRFDGVSISMECVQNSGIFHVTSFRRLDAYKREQRRKFSLELPGQFDFFYSHVISSTSIKNNFNEILCNRINDFQHDISSQKNIDREYDNQYGIWRQFIQAMIQNASQNAARILYSNVNIENGTVLFKLAGDDIPDDNFSQETTFVIERTAERNKKTKLIEIGSFLEYRDDGTTLAVKSSPRRPQLPPKGSICVDYRKEIQQYQRQEAALEEFRRSETNNTGNLKGILVGAESPGCFQLLQSPHYFNQQLDITQKRAVRKILEANDIALIQGPPGTGKTNVLIEVIRQILAENEKNPAKNQKILIVSQSHAAVDKILKDLSPFIIESATTIRIGSEDNIEEDVNTFYGLNHCQELWAKQSVKLCSQKLHELLVTHNIPFETFLKYAQAKESLRVSNLPQNEVECLETIVSDFELTYKKAYNTTYIQQCLIMDQWCRHLLESDELGEYYIKNATIVAGTCSGFISDPYVRNMVFDYVIIDEAAKATFPEIMVSLVKAYRVILVGDHLQLPPIFDREALKRNAHEIKISQLRNTGFGKLFELLPDNCKETLSTQYRMHPCIGELISLVFYDGKVQNGVSAADRKIELPMLQNYAITWISTSLAGNNRFEQLQIGHNMRSYVNPMEVTVIQQCLSRIDQEIGIINVTYSIGVITPYRAQLELIQNRLKHTEFRNIKVDINTVDAFQGSQRDIIIYSTVRSSSSKSIGFLREQARLNVSFSRAQRTLIIIGDSNFLNNPHIPENLFPSVQKYIQTHPEQCRFISSEDFSSCYLDGKRN</sequence>
<evidence type="ECO:0000256" key="3">
    <source>
        <dbReference type="ARBA" id="ARBA00022806"/>
    </source>
</evidence>
<dbReference type="GO" id="GO:0004672">
    <property type="term" value="F:protein kinase activity"/>
    <property type="evidence" value="ECO:0007669"/>
    <property type="project" value="InterPro"/>
</dbReference>
<name>A0A1W1YXJ3_9FIRM</name>
<dbReference type="GO" id="GO:0016787">
    <property type="term" value="F:hydrolase activity"/>
    <property type="evidence" value="ECO:0007669"/>
    <property type="project" value="UniProtKB-KW"/>
</dbReference>
<dbReference type="PANTHER" id="PTHR10887">
    <property type="entry name" value="DNA2/NAM7 HELICASE FAMILY"/>
    <property type="match status" value="1"/>
</dbReference>
<dbReference type="InterPro" id="IPR041677">
    <property type="entry name" value="DNA2/NAM7_AAA_11"/>
</dbReference>
<accession>A0A1W1YXJ3</accession>
<keyword evidence="3" id="KW-0347">Helicase</keyword>
<keyword evidence="2" id="KW-0378">Hydrolase</keyword>
<dbReference type="SUPFAM" id="SSF56112">
    <property type="entry name" value="Protein kinase-like (PK-like)"/>
    <property type="match status" value="1"/>
</dbReference>
<evidence type="ECO:0000256" key="4">
    <source>
        <dbReference type="ARBA" id="ARBA00022840"/>
    </source>
</evidence>
<protein>
    <submittedName>
        <fullName evidence="6">Protein kinase domain-containing protein</fullName>
    </submittedName>
</protein>
<dbReference type="CDD" id="cd18808">
    <property type="entry name" value="SF1_C_Upf1"/>
    <property type="match status" value="1"/>
</dbReference>
<organism evidence="6 7">
    <name type="scientific">Papillibacter cinnamivorans DSM 12816</name>
    <dbReference type="NCBI Taxonomy" id="1122930"/>
    <lineage>
        <taxon>Bacteria</taxon>
        <taxon>Bacillati</taxon>
        <taxon>Bacillota</taxon>
        <taxon>Clostridia</taxon>
        <taxon>Eubacteriales</taxon>
        <taxon>Oscillospiraceae</taxon>
        <taxon>Papillibacter</taxon>
    </lineage>
</organism>
<dbReference type="GO" id="GO:0005524">
    <property type="term" value="F:ATP binding"/>
    <property type="evidence" value="ECO:0007669"/>
    <property type="project" value="UniProtKB-KW"/>
</dbReference>
<dbReference type="SUPFAM" id="SSF52540">
    <property type="entry name" value="P-loop containing nucleoside triphosphate hydrolases"/>
    <property type="match status" value="1"/>
</dbReference>
<keyword evidence="1" id="KW-0547">Nucleotide-binding</keyword>
<evidence type="ECO:0000313" key="7">
    <source>
        <dbReference type="Proteomes" id="UP000192790"/>
    </source>
</evidence>
<evidence type="ECO:0000259" key="5">
    <source>
        <dbReference type="PROSITE" id="PS50011"/>
    </source>
</evidence>
<dbReference type="GO" id="GO:0004386">
    <property type="term" value="F:helicase activity"/>
    <property type="evidence" value="ECO:0007669"/>
    <property type="project" value="UniProtKB-KW"/>
</dbReference>
<dbReference type="InterPro" id="IPR027417">
    <property type="entry name" value="P-loop_NTPase"/>
</dbReference>
<keyword evidence="7" id="KW-1185">Reference proteome</keyword>
<dbReference type="PROSITE" id="PS50011">
    <property type="entry name" value="PROTEIN_KINASE_DOM"/>
    <property type="match status" value="1"/>
</dbReference>
<dbReference type="STRING" id="1122930.SAMN02745168_0756"/>
<keyword evidence="6" id="KW-0418">Kinase</keyword>
<evidence type="ECO:0000256" key="2">
    <source>
        <dbReference type="ARBA" id="ARBA00022801"/>
    </source>
</evidence>
<dbReference type="GO" id="GO:0005694">
    <property type="term" value="C:chromosome"/>
    <property type="evidence" value="ECO:0007669"/>
    <property type="project" value="UniProtKB-ARBA"/>
</dbReference>
<dbReference type="PANTHER" id="PTHR10887:SF495">
    <property type="entry name" value="HELICASE SENATAXIN ISOFORM X1-RELATED"/>
    <property type="match status" value="1"/>
</dbReference>
<dbReference type="InterPro" id="IPR011009">
    <property type="entry name" value="Kinase-like_dom_sf"/>
</dbReference>
<dbReference type="CDD" id="cd14014">
    <property type="entry name" value="STKc_PknB_like"/>
    <property type="match status" value="1"/>
</dbReference>
<dbReference type="Pfam" id="PF00069">
    <property type="entry name" value="Pkinase"/>
    <property type="match status" value="1"/>
</dbReference>